<accession>A0A1L7WSS4</accession>
<gene>
    <name evidence="2" type="ORF">PAC_05710</name>
</gene>
<feature type="chain" id="PRO_5012069416" evidence="1">
    <location>
        <begin position="18"/>
        <end position="192"/>
    </location>
</feature>
<organism evidence="2 3">
    <name type="scientific">Phialocephala subalpina</name>
    <dbReference type="NCBI Taxonomy" id="576137"/>
    <lineage>
        <taxon>Eukaryota</taxon>
        <taxon>Fungi</taxon>
        <taxon>Dikarya</taxon>
        <taxon>Ascomycota</taxon>
        <taxon>Pezizomycotina</taxon>
        <taxon>Leotiomycetes</taxon>
        <taxon>Helotiales</taxon>
        <taxon>Mollisiaceae</taxon>
        <taxon>Phialocephala</taxon>
        <taxon>Phialocephala fortinii species complex</taxon>
    </lineage>
</organism>
<evidence type="ECO:0000313" key="3">
    <source>
        <dbReference type="Proteomes" id="UP000184330"/>
    </source>
</evidence>
<dbReference type="Proteomes" id="UP000184330">
    <property type="component" value="Unassembled WGS sequence"/>
</dbReference>
<dbReference type="EMBL" id="FJOG01000007">
    <property type="protein sequence ID" value="CZR55822.1"/>
    <property type="molecule type" value="Genomic_DNA"/>
</dbReference>
<sequence length="192" mass="20433">MLFKQLLLPFLAATVSAQSTVYLIRHGEKPADGSNGLTAQGQQRAQCLRTVFGASSSYDIGYIIAEQPKASQSSSSLPSPTNDVLTGYAGGARTRPLMTVQPLANDLGLTVDTSCDRDDQNCVADLVDGFEGGGNILICWEHDNLSDIVKALGDKNPPDYPDDSFNIIWTDPSPYNTITATASEDCPGLDSS</sequence>
<keyword evidence="3" id="KW-1185">Reference proteome</keyword>
<evidence type="ECO:0000256" key="1">
    <source>
        <dbReference type="SAM" id="SignalP"/>
    </source>
</evidence>
<evidence type="ECO:0000313" key="2">
    <source>
        <dbReference type="EMBL" id="CZR55822.1"/>
    </source>
</evidence>
<dbReference type="AlphaFoldDB" id="A0A1L7WSS4"/>
<feature type="signal peptide" evidence="1">
    <location>
        <begin position="1"/>
        <end position="17"/>
    </location>
</feature>
<dbReference type="OrthoDB" id="425925at2759"/>
<proteinExistence type="predicted"/>
<protein>
    <submittedName>
        <fullName evidence="2">Related to phosphoglycerate mutase family protein</fullName>
    </submittedName>
</protein>
<name>A0A1L7WSS4_9HELO</name>
<reference evidence="2 3" key="1">
    <citation type="submission" date="2016-03" db="EMBL/GenBank/DDBJ databases">
        <authorList>
            <person name="Ploux O."/>
        </authorList>
    </citation>
    <scope>NUCLEOTIDE SEQUENCE [LARGE SCALE GENOMIC DNA]</scope>
    <source>
        <strain evidence="2 3">UAMH 11012</strain>
    </source>
</reference>
<keyword evidence="1" id="KW-0732">Signal</keyword>
<dbReference type="STRING" id="576137.A0A1L7WSS4"/>